<dbReference type="GO" id="GO:0046872">
    <property type="term" value="F:metal ion binding"/>
    <property type="evidence" value="ECO:0007669"/>
    <property type="project" value="UniProtKB-KW"/>
</dbReference>
<dbReference type="Gene3D" id="3.30.470.20">
    <property type="entry name" value="ATP-grasp fold, B domain"/>
    <property type="match status" value="1"/>
</dbReference>
<keyword evidence="3 12" id="KW-0436">Ligase</keyword>
<evidence type="ECO:0000256" key="9">
    <source>
        <dbReference type="ARBA" id="ARBA00022984"/>
    </source>
</evidence>
<dbReference type="HAMAP" id="MF_00047">
    <property type="entry name" value="Dala_Dala_lig"/>
    <property type="match status" value="1"/>
</dbReference>
<evidence type="ECO:0000256" key="13">
    <source>
        <dbReference type="PIRSR" id="PIRSR039102-3"/>
    </source>
</evidence>
<dbReference type="NCBIfam" id="TIGR01205">
    <property type="entry name" value="D_ala_D_alaTIGR"/>
    <property type="match status" value="1"/>
</dbReference>
<dbReference type="Pfam" id="PF07478">
    <property type="entry name" value="Dala_Dala_lig_C"/>
    <property type="match status" value="1"/>
</dbReference>
<dbReference type="Gene3D" id="3.30.1490.20">
    <property type="entry name" value="ATP-grasp fold, A domain"/>
    <property type="match status" value="1"/>
</dbReference>
<dbReference type="InterPro" id="IPR016185">
    <property type="entry name" value="PreATP-grasp_dom_sf"/>
</dbReference>
<dbReference type="EMBL" id="MHJU01000019">
    <property type="protein sequence ID" value="OGY73002.1"/>
    <property type="molecule type" value="Genomic_DNA"/>
</dbReference>
<dbReference type="InterPro" id="IPR000291">
    <property type="entry name" value="D-Ala_lig_Van_CS"/>
</dbReference>
<keyword evidence="11 12" id="KW-0961">Cell wall biogenesis/degradation</keyword>
<dbReference type="GO" id="GO:0005524">
    <property type="term" value="F:ATP binding"/>
    <property type="evidence" value="ECO:0007669"/>
    <property type="project" value="UniProtKB-UniRule"/>
</dbReference>
<dbReference type="NCBIfam" id="NF002528">
    <property type="entry name" value="PRK01966.1-4"/>
    <property type="match status" value="1"/>
</dbReference>
<dbReference type="PANTHER" id="PTHR23132">
    <property type="entry name" value="D-ALANINE--D-ALANINE LIGASE"/>
    <property type="match status" value="1"/>
</dbReference>
<keyword evidence="12" id="KW-0963">Cytoplasm</keyword>
<dbReference type="Proteomes" id="UP000178315">
    <property type="component" value="Unassembled WGS sequence"/>
</dbReference>
<dbReference type="InterPro" id="IPR011761">
    <property type="entry name" value="ATP-grasp"/>
</dbReference>
<dbReference type="InterPro" id="IPR011095">
    <property type="entry name" value="Dala_Dala_lig_C"/>
</dbReference>
<keyword evidence="9 12" id="KW-0573">Peptidoglycan synthesis</keyword>
<dbReference type="InterPro" id="IPR011127">
    <property type="entry name" value="Dala_Dala_lig_N"/>
</dbReference>
<dbReference type="PIRSF" id="PIRSF039102">
    <property type="entry name" value="Ddl/VanB"/>
    <property type="match status" value="1"/>
</dbReference>
<dbReference type="SUPFAM" id="SSF56059">
    <property type="entry name" value="Glutathione synthetase ATP-binding domain-like"/>
    <property type="match status" value="1"/>
</dbReference>
<dbReference type="EC" id="6.3.2.4" evidence="12"/>
<evidence type="ECO:0000256" key="10">
    <source>
        <dbReference type="ARBA" id="ARBA00023211"/>
    </source>
</evidence>
<dbReference type="GO" id="GO:0071555">
    <property type="term" value="P:cell wall organization"/>
    <property type="evidence" value="ECO:0007669"/>
    <property type="project" value="UniProtKB-KW"/>
</dbReference>
<keyword evidence="8 12" id="KW-0133">Cell shape</keyword>
<comment type="cofactor">
    <cofactor evidence="13">
        <name>Mg(2+)</name>
        <dbReference type="ChEBI" id="CHEBI:18420"/>
    </cofactor>
    <cofactor evidence="13">
        <name>Mn(2+)</name>
        <dbReference type="ChEBI" id="CHEBI:29035"/>
    </cofactor>
    <text evidence="13">Binds 2 magnesium or manganese ions per subunit.</text>
</comment>
<dbReference type="InterPro" id="IPR005905">
    <property type="entry name" value="D_ala_D_ala"/>
</dbReference>
<dbReference type="GO" id="GO:0009252">
    <property type="term" value="P:peptidoglycan biosynthetic process"/>
    <property type="evidence" value="ECO:0007669"/>
    <property type="project" value="UniProtKB-UniRule"/>
</dbReference>
<gene>
    <name evidence="12" type="primary">ddl</name>
    <name evidence="16" type="ORF">A3H61_04205</name>
</gene>
<comment type="subcellular location">
    <subcellularLocation>
        <location evidence="12">Cytoplasm</location>
    </subcellularLocation>
</comment>
<dbReference type="SUPFAM" id="SSF52440">
    <property type="entry name" value="PreATP-grasp domain"/>
    <property type="match status" value="1"/>
</dbReference>
<evidence type="ECO:0000256" key="6">
    <source>
        <dbReference type="ARBA" id="ARBA00022840"/>
    </source>
</evidence>
<comment type="catalytic activity">
    <reaction evidence="12">
        <text>2 D-alanine + ATP = D-alanyl-D-alanine + ADP + phosphate + H(+)</text>
        <dbReference type="Rhea" id="RHEA:11224"/>
        <dbReference type="ChEBI" id="CHEBI:15378"/>
        <dbReference type="ChEBI" id="CHEBI:30616"/>
        <dbReference type="ChEBI" id="CHEBI:43474"/>
        <dbReference type="ChEBI" id="CHEBI:57416"/>
        <dbReference type="ChEBI" id="CHEBI:57822"/>
        <dbReference type="ChEBI" id="CHEBI:456216"/>
        <dbReference type="EC" id="6.3.2.4"/>
    </reaction>
</comment>
<dbReference type="PROSITE" id="PS00844">
    <property type="entry name" value="DALA_DALA_LIGASE_2"/>
    <property type="match status" value="1"/>
</dbReference>
<comment type="function">
    <text evidence="12">Cell wall formation.</text>
</comment>
<dbReference type="UniPathway" id="UPA00219"/>
<keyword evidence="6 14" id="KW-0067">ATP-binding</keyword>
<organism evidence="16 17">
    <name type="scientific">Candidatus Jacksonbacteria bacterium RIFCSPLOWO2_02_FULL_44_20</name>
    <dbReference type="NCBI Taxonomy" id="1798460"/>
    <lineage>
        <taxon>Bacteria</taxon>
        <taxon>Candidatus Jacksoniibacteriota</taxon>
    </lineage>
</organism>
<evidence type="ECO:0000256" key="3">
    <source>
        <dbReference type="ARBA" id="ARBA00022598"/>
    </source>
</evidence>
<dbReference type="AlphaFoldDB" id="A0A1G2A846"/>
<evidence type="ECO:0000256" key="1">
    <source>
        <dbReference type="ARBA" id="ARBA00001936"/>
    </source>
</evidence>
<evidence type="ECO:0000313" key="16">
    <source>
        <dbReference type="EMBL" id="OGY73002.1"/>
    </source>
</evidence>
<comment type="caution">
    <text evidence="16">The sequence shown here is derived from an EMBL/GenBank/DDBJ whole genome shotgun (WGS) entry which is preliminary data.</text>
</comment>
<evidence type="ECO:0000256" key="2">
    <source>
        <dbReference type="ARBA" id="ARBA00010871"/>
    </source>
</evidence>
<dbReference type="Pfam" id="PF01820">
    <property type="entry name" value="Dala_Dala_lig_N"/>
    <property type="match status" value="1"/>
</dbReference>
<keyword evidence="10 13" id="KW-0464">Manganese</keyword>
<comment type="similarity">
    <text evidence="2 12">Belongs to the D-alanine--D-alanine ligase family.</text>
</comment>
<sequence>MIGGIIMFNMQTIGVFFGSRSPEHDVSIITGEFIISGLKGLGFPVVPVYIGKEGEWYIADALASLSYFTSQKQDIATSGFERYYLDLQQSRGKLVLRQKRMFGKSIAIDIAFPALHGSYGEDGAIQGLFEMFDVPYVGCDVSSSAIAMDKVLTKHFYQALGIPTTKFISFTSDEWREKKNNIHKQIMELPWPVFVKPARLGSSIGIKKVKDENDLGLAIEVSLRYDTKTLVEESVENLMDVTCCIIGNENPAASLLQESVFDSDLFDYEEKYLKKGGTQLGKAAQNIVIPARLDEDTTRSIMNSAIKIYQELGCSGIARVDFLYNKKTREWFANEINPLPGTLYHHLWEKSGVPFSELLTRLISFAKERHEARRAIIYTFASSLLAKTGGEKLGHPPIAAVCKAENIC</sequence>
<feature type="binding site" evidence="13">
    <location>
        <position position="337"/>
    </location>
    <ligand>
        <name>Mg(2+)</name>
        <dbReference type="ChEBI" id="CHEBI:18420"/>
        <label>2</label>
    </ligand>
</feature>
<comment type="cofactor">
    <cofactor evidence="1">
        <name>Mn(2+)</name>
        <dbReference type="ChEBI" id="CHEBI:29035"/>
    </cofactor>
</comment>
<dbReference type="PROSITE" id="PS00843">
    <property type="entry name" value="DALA_DALA_LIGASE_1"/>
    <property type="match status" value="1"/>
</dbReference>
<comment type="pathway">
    <text evidence="12">Cell wall biogenesis; peptidoglycan biosynthesis.</text>
</comment>
<dbReference type="PANTHER" id="PTHR23132:SF25">
    <property type="entry name" value="D-ALANINE--D-ALANINE LIGASE A"/>
    <property type="match status" value="1"/>
</dbReference>
<evidence type="ECO:0000256" key="5">
    <source>
        <dbReference type="ARBA" id="ARBA00022741"/>
    </source>
</evidence>
<dbReference type="InterPro" id="IPR013815">
    <property type="entry name" value="ATP_grasp_subdomain_1"/>
</dbReference>
<evidence type="ECO:0000256" key="8">
    <source>
        <dbReference type="ARBA" id="ARBA00022960"/>
    </source>
</evidence>
<feature type="domain" description="ATP-grasp" evidence="15">
    <location>
        <begin position="154"/>
        <end position="364"/>
    </location>
</feature>
<evidence type="ECO:0000256" key="12">
    <source>
        <dbReference type="HAMAP-Rule" id="MF_00047"/>
    </source>
</evidence>
<dbReference type="GO" id="GO:0005829">
    <property type="term" value="C:cytosol"/>
    <property type="evidence" value="ECO:0007669"/>
    <property type="project" value="TreeGrafter"/>
</dbReference>
<evidence type="ECO:0000259" key="15">
    <source>
        <dbReference type="PROSITE" id="PS50975"/>
    </source>
</evidence>
<evidence type="ECO:0000256" key="11">
    <source>
        <dbReference type="ARBA" id="ARBA00023316"/>
    </source>
</evidence>
<protein>
    <recommendedName>
        <fullName evidence="12">D-alanine--D-alanine ligase</fullName>
        <ecNumber evidence="12">6.3.2.4</ecNumber>
    </recommendedName>
    <alternativeName>
        <fullName evidence="12">D-Ala-D-Ala ligase</fullName>
    </alternativeName>
    <alternativeName>
        <fullName evidence="12">D-alanylalanine synthetase</fullName>
    </alternativeName>
</protein>
<evidence type="ECO:0000256" key="7">
    <source>
        <dbReference type="ARBA" id="ARBA00022842"/>
    </source>
</evidence>
<proteinExistence type="inferred from homology"/>
<evidence type="ECO:0000256" key="14">
    <source>
        <dbReference type="PROSITE-ProRule" id="PRU00409"/>
    </source>
</evidence>
<dbReference type="Gene3D" id="3.40.50.20">
    <property type="match status" value="1"/>
</dbReference>
<evidence type="ECO:0000256" key="4">
    <source>
        <dbReference type="ARBA" id="ARBA00022723"/>
    </source>
</evidence>
<evidence type="ECO:0000313" key="17">
    <source>
        <dbReference type="Proteomes" id="UP000178315"/>
    </source>
</evidence>
<feature type="binding site" evidence="13">
    <location>
        <position position="321"/>
    </location>
    <ligand>
        <name>Mg(2+)</name>
        <dbReference type="ChEBI" id="CHEBI:18420"/>
        <label>1</label>
    </ligand>
</feature>
<reference evidence="16 17" key="1">
    <citation type="journal article" date="2016" name="Nat. Commun.">
        <title>Thousands of microbial genomes shed light on interconnected biogeochemical processes in an aquifer system.</title>
        <authorList>
            <person name="Anantharaman K."/>
            <person name="Brown C.T."/>
            <person name="Hug L.A."/>
            <person name="Sharon I."/>
            <person name="Castelle C.J."/>
            <person name="Probst A.J."/>
            <person name="Thomas B.C."/>
            <person name="Singh A."/>
            <person name="Wilkins M.J."/>
            <person name="Karaoz U."/>
            <person name="Brodie E.L."/>
            <person name="Williams K.H."/>
            <person name="Hubbard S.S."/>
            <person name="Banfield J.F."/>
        </authorList>
    </citation>
    <scope>NUCLEOTIDE SEQUENCE [LARGE SCALE GENOMIC DNA]</scope>
</reference>
<keyword evidence="5 14" id="KW-0547">Nucleotide-binding</keyword>
<accession>A0A1G2A846</accession>
<keyword evidence="7 13" id="KW-0460">Magnesium</keyword>
<name>A0A1G2A846_9BACT</name>
<dbReference type="GO" id="GO:0008716">
    <property type="term" value="F:D-alanine-D-alanine ligase activity"/>
    <property type="evidence" value="ECO:0007669"/>
    <property type="project" value="UniProtKB-UniRule"/>
</dbReference>
<dbReference type="GO" id="GO:0008360">
    <property type="term" value="P:regulation of cell shape"/>
    <property type="evidence" value="ECO:0007669"/>
    <property type="project" value="UniProtKB-KW"/>
</dbReference>
<feature type="binding site" evidence="13">
    <location>
        <position position="335"/>
    </location>
    <ligand>
        <name>Mg(2+)</name>
        <dbReference type="ChEBI" id="CHEBI:18420"/>
        <label>2</label>
    </ligand>
</feature>
<keyword evidence="4 13" id="KW-0479">Metal-binding</keyword>
<feature type="binding site" evidence="13">
    <location>
        <position position="335"/>
    </location>
    <ligand>
        <name>Mg(2+)</name>
        <dbReference type="ChEBI" id="CHEBI:18420"/>
        <label>1</label>
    </ligand>
</feature>
<dbReference type="PROSITE" id="PS50975">
    <property type="entry name" value="ATP_GRASP"/>
    <property type="match status" value="1"/>
</dbReference>